<keyword evidence="1" id="KW-1133">Transmembrane helix</keyword>
<evidence type="ECO:0000313" key="3">
    <source>
        <dbReference type="Proteomes" id="UP000828390"/>
    </source>
</evidence>
<dbReference type="AlphaFoldDB" id="A0A9D4GFX6"/>
<proteinExistence type="predicted"/>
<dbReference type="Proteomes" id="UP000828390">
    <property type="component" value="Unassembled WGS sequence"/>
</dbReference>
<gene>
    <name evidence="2" type="ORF">DPMN_117990</name>
</gene>
<evidence type="ECO:0000313" key="2">
    <source>
        <dbReference type="EMBL" id="KAH3816474.1"/>
    </source>
</evidence>
<keyword evidence="3" id="KW-1185">Reference proteome</keyword>
<accession>A0A9D4GFX6</accession>
<protein>
    <submittedName>
        <fullName evidence="2">Uncharacterized protein</fullName>
    </submittedName>
</protein>
<feature type="transmembrane region" description="Helical" evidence="1">
    <location>
        <begin position="62"/>
        <end position="90"/>
    </location>
</feature>
<keyword evidence="1" id="KW-0472">Membrane</keyword>
<dbReference type="EMBL" id="JAIWYP010000005">
    <property type="protein sequence ID" value="KAH3816474.1"/>
    <property type="molecule type" value="Genomic_DNA"/>
</dbReference>
<evidence type="ECO:0000256" key="1">
    <source>
        <dbReference type="SAM" id="Phobius"/>
    </source>
</evidence>
<organism evidence="2 3">
    <name type="scientific">Dreissena polymorpha</name>
    <name type="common">Zebra mussel</name>
    <name type="synonym">Mytilus polymorpha</name>
    <dbReference type="NCBI Taxonomy" id="45954"/>
    <lineage>
        <taxon>Eukaryota</taxon>
        <taxon>Metazoa</taxon>
        <taxon>Spiralia</taxon>
        <taxon>Lophotrochozoa</taxon>
        <taxon>Mollusca</taxon>
        <taxon>Bivalvia</taxon>
        <taxon>Autobranchia</taxon>
        <taxon>Heteroconchia</taxon>
        <taxon>Euheterodonta</taxon>
        <taxon>Imparidentia</taxon>
        <taxon>Neoheterodontei</taxon>
        <taxon>Myida</taxon>
        <taxon>Dreissenoidea</taxon>
        <taxon>Dreissenidae</taxon>
        <taxon>Dreissena</taxon>
    </lineage>
</organism>
<name>A0A9D4GFX6_DREPO</name>
<sequence>MYGTGIITFLIYKQIKDENIHIQIRVNTEESTLLMPCIISRDENSLQELQASHDGTQNYVHLGIAVGLLCVGLAVGAITTCLLCTCVPKLHRKVTIIMMRNGASRRDGKKQETTGLYPQERRTSLARVNSSSDSHIYNIIQHDIRLASHGPIEMGLTNSKNPAKSFEALQAISPPDYTIAADTTIESSSPSTEPMYQSLTRTLVRPACSYGPLEPFGNTSNTPNQSRADINMHGNTATTVDHNYFVLKPGSSIASDLMSGEQEVANNSAHAYFVLEKKKWRICCFK</sequence>
<reference evidence="2" key="1">
    <citation type="journal article" date="2019" name="bioRxiv">
        <title>The Genome of the Zebra Mussel, Dreissena polymorpha: A Resource for Invasive Species Research.</title>
        <authorList>
            <person name="McCartney M.A."/>
            <person name="Auch B."/>
            <person name="Kono T."/>
            <person name="Mallez S."/>
            <person name="Zhang Y."/>
            <person name="Obille A."/>
            <person name="Becker A."/>
            <person name="Abrahante J.E."/>
            <person name="Garbe J."/>
            <person name="Badalamenti J.P."/>
            <person name="Herman A."/>
            <person name="Mangelson H."/>
            <person name="Liachko I."/>
            <person name="Sullivan S."/>
            <person name="Sone E.D."/>
            <person name="Koren S."/>
            <person name="Silverstein K.A.T."/>
            <person name="Beckman K.B."/>
            <person name="Gohl D.M."/>
        </authorList>
    </citation>
    <scope>NUCLEOTIDE SEQUENCE</scope>
    <source>
        <strain evidence="2">Duluth1</strain>
        <tissue evidence="2">Whole animal</tissue>
    </source>
</reference>
<comment type="caution">
    <text evidence="2">The sequence shown here is derived from an EMBL/GenBank/DDBJ whole genome shotgun (WGS) entry which is preliminary data.</text>
</comment>
<keyword evidence="1" id="KW-0812">Transmembrane</keyword>
<reference evidence="2" key="2">
    <citation type="submission" date="2020-11" db="EMBL/GenBank/DDBJ databases">
        <authorList>
            <person name="McCartney M.A."/>
            <person name="Auch B."/>
            <person name="Kono T."/>
            <person name="Mallez S."/>
            <person name="Becker A."/>
            <person name="Gohl D.M."/>
            <person name="Silverstein K.A.T."/>
            <person name="Koren S."/>
            <person name="Bechman K.B."/>
            <person name="Herman A."/>
            <person name="Abrahante J.E."/>
            <person name="Garbe J."/>
        </authorList>
    </citation>
    <scope>NUCLEOTIDE SEQUENCE</scope>
    <source>
        <strain evidence="2">Duluth1</strain>
        <tissue evidence="2">Whole animal</tissue>
    </source>
</reference>